<name>N8WUP3_9GAMM</name>
<reference evidence="1 2" key="1">
    <citation type="submission" date="2013-02" db="EMBL/GenBank/DDBJ databases">
        <title>The Genome Sequence of Acinetobacter sp. NIPH 899.</title>
        <authorList>
            <consortium name="The Broad Institute Genome Sequencing Platform"/>
            <consortium name="The Broad Institute Genome Sequencing Center for Infectious Disease"/>
            <person name="Cerqueira G."/>
            <person name="Feldgarden M."/>
            <person name="Courvalin P."/>
            <person name="Perichon B."/>
            <person name="Grillot-Courvalin C."/>
            <person name="Clermont D."/>
            <person name="Rocha E."/>
            <person name="Yoon E.-J."/>
            <person name="Nemec A."/>
            <person name="Walker B."/>
            <person name="Young S.K."/>
            <person name="Zeng Q."/>
            <person name="Gargeya S."/>
            <person name="Fitzgerald M."/>
            <person name="Haas B."/>
            <person name="Abouelleil A."/>
            <person name="Alvarado L."/>
            <person name="Arachchi H.M."/>
            <person name="Berlin A.M."/>
            <person name="Chapman S.B."/>
            <person name="Dewar J."/>
            <person name="Goldberg J."/>
            <person name="Griggs A."/>
            <person name="Gujja S."/>
            <person name="Hansen M."/>
            <person name="Howarth C."/>
            <person name="Imamovic A."/>
            <person name="Larimer J."/>
            <person name="McCowan C."/>
            <person name="Murphy C."/>
            <person name="Neiman D."/>
            <person name="Pearson M."/>
            <person name="Priest M."/>
            <person name="Roberts A."/>
            <person name="Saif S."/>
            <person name="Shea T."/>
            <person name="Sisk P."/>
            <person name="Sykes S."/>
            <person name="Wortman J."/>
            <person name="Nusbaum C."/>
            <person name="Birren B."/>
        </authorList>
    </citation>
    <scope>NUCLEOTIDE SEQUENCE [LARGE SCALE GENOMIC DNA]</scope>
    <source>
        <strain evidence="1 2">NIPH 899</strain>
    </source>
</reference>
<gene>
    <name evidence="1" type="ORF">F969_02404</name>
</gene>
<protein>
    <submittedName>
        <fullName evidence="1">Uncharacterized protein</fullName>
    </submittedName>
</protein>
<dbReference type="RefSeq" id="WP_004784147.1">
    <property type="nucleotide sequence ID" value="NZ_DAIQCP010000047.1"/>
</dbReference>
<dbReference type="eggNOG" id="ENOG5031I8P">
    <property type="taxonomic scope" value="Bacteria"/>
</dbReference>
<accession>N8WUP3</accession>
<dbReference type="PATRIC" id="fig|1217710.3.peg.2290"/>
<dbReference type="EMBL" id="APPE01000064">
    <property type="protein sequence ID" value="ENU98604.1"/>
    <property type="molecule type" value="Genomic_DNA"/>
</dbReference>
<comment type="caution">
    <text evidence="1">The sequence shown here is derived from an EMBL/GenBank/DDBJ whole genome shotgun (WGS) entry which is preliminary data.</text>
</comment>
<sequence length="46" mass="5309">MKLLTLISMGIAASYCYKIIKHNKQNLSNLSFDEVINQHILRDFIA</sequence>
<evidence type="ECO:0000313" key="1">
    <source>
        <dbReference type="EMBL" id="ENU98604.1"/>
    </source>
</evidence>
<dbReference type="Proteomes" id="UP000013070">
    <property type="component" value="Unassembled WGS sequence"/>
</dbReference>
<dbReference type="AlphaFoldDB" id="N8WUP3"/>
<evidence type="ECO:0000313" key="2">
    <source>
        <dbReference type="Proteomes" id="UP000013070"/>
    </source>
</evidence>
<proteinExistence type="predicted"/>
<keyword evidence="2" id="KW-1185">Reference proteome</keyword>
<dbReference type="HOGENOM" id="CLU_216675_0_0_6"/>
<organism evidence="1 2">
    <name type="scientific">Acinetobacter variabilis</name>
    <dbReference type="NCBI Taxonomy" id="70346"/>
    <lineage>
        <taxon>Bacteria</taxon>
        <taxon>Pseudomonadati</taxon>
        <taxon>Pseudomonadota</taxon>
        <taxon>Gammaproteobacteria</taxon>
        <taxon>Moraxellales</taxon>
        <taxon>Moraxellaceae</taxon>
        <taxon>Acinetobacter</taxon>
    </lineage>
</organism>